<dbReference type="RefSeq" id="WP_136395659.1">
    <property type="nucleotide sequence ID" value="NZ_SSND01000005.1"/>
</dbReference>
<dbReference type="CDD" id="cd16412">
    <property type="entry name" value="dndB"/>
    <property type="match status" value="1"/>
</dbReference>
<organism evidence="1 2">
    <name type="scientific">Aliigemmobacter aestuarii</name>
    <dbReference type="NCBI Taxonomy" id="1445661"/>
    <lineage>
        <taxon>Bacteria</taxon>
        <taxon>Pseudomonadati</taxon>
        <taxon>Pseudomonadota</taxon>
        <taxon>Alphaproteobacteria</taxon>
        <taxon>Rhodobacterales</taxon>
        <taxon>Paracoccaceae</taxon>
        <taxon>Aliigemmobacter</taxon>
    </lineage>
</organism>
<name>A0A4V3V024_9RHOB</name>
<dbReference type="NCBIfam" id="TIGR03233">
    <property type="entry name" value="DNA_S_dndB"/>
    <property type="match status" value="1"/>
</dbReference>
<keyword evidence="2" id="KW-1185">Reference proteome</keyword>
<accession>A0A4V3V024</accession>
<dbReference type="OrthoDB" id="3524978at2"/>
<dbReference type="AlphaFoldDB" id="A0A4V3V024"/>
<evidence type="ECO:0000313" key="2">
    <source>
        <dbReference type="Proteomes" id="UP000309450"/>
    </source>
</evidence>
<comment type="caution">
    <text evidence="1">The sequence shown here is derived from an EMBL/GenBank/DDBJ whole genome shotgun (WGS) entry which is preliminary data.</text>
</comment>
<dbReference type="Proteomes" id="UP000309450">
    <property type="component" value="Unassembled WGS sequence"/>
</dbReference>
<dbReference type="InterPro" id="IPR017642">
    <property type="entry name" value="DNA_S_mod_DndB"/>
</dbReference>
<dbReference type="Pfam" id="PF14072">
    <property type="entry name" value="DndB"/>
    <property type="match status" value="1"/>
</dbReference>
<evidence type="ECO:0000313" key="1">
    <source>
        <dbReference type="EMBL" id="THD81401.1"/>
    </source>
</evidence>
<dbReference type="EMBL" id="SSND01000005">
    <property type="protein sequence ID" value="THD81401.1"/>
    <property type="molecule type" value="Genomic_DNA"/>
</dbReference>
<protein>
    <submittedName>
        <fullName evidence="1">DNA sulfur modification protein DndB</fullName>
    </submittedName>
</protein>
<dbReference type="InterPro" id="IPR017601">
    <property type="entry name" value="DGQHR-contain_dom"/>
</dbReference>
<reference evidence="1 2" key="1">
    <citation type="submission" date="2019-04" db="EMBL/GenBank/DDBJ databases">
        <title>Draft genome sequence of Gemmobacter aestuarii sp. nov.</title>
        <authorList>
            <person name="Hameed A."/>
            <person name="Lin S.-Y."/>
            <person name="Shahina M."/>
            <person name="Lai W.-A."/>
            <person name="Young C.-C."/>
        </authorList>
    </citation>
    <scope>NUCLEOTIDE SEQUENCE [LARGE SCALE GENOMIC DNA]</scope>
    <source>
        <strain evidence="1 2">CC-PW-75</strain>
    </source>
</reference>
<proteinExistence type="predicted"/>
<sequence>MDNTFHYAFPAIRGVQAGREYYVSMCPLRLIPKIFLFDEEELTPELRSQRTLNKARIPEMARYITEHPDGYVFSALTASVDADLEFEPVSQENDRLGVLRIPMSGTFIINDGQHRRAAIEAALNLNPKLADESIAVVFFSDIGLARSQQMFADLNRYAIRPSTSISLLYDHRDKAAELTRRLVLEAEPFRDLVEMERSTLSARSRRLFTLSAIYQATNALLVDATDDLEAGLSTAKAFWEEVAKQLPEWSQVRRGQIPASEVRQDLIHSHAVVLNAIGKSGAALLREAPKDWKKRLKALSKIDWSRNSPTWAGRAVVGGRLSKATQNVILTANYIKKSMDLELSPEDRRIEDAFQRGDYERST</sequence>
<gene>
    <name evidence="1" type="primary">dndB</name>
    <name evidence="1" type="ORF">E7811_15885</name>
</gene>
<dbReference type="NCBIfam" id="TIGR03187">
    <property type="entry name" value="DGQHR"/>
    <property type="match status" value="1"/>
</dbReference>